<reference evidence="2" key="1">
    <citation type="journal article" date="2023" name="bioRxiv">
        <title>Improved chromosome-level genome assembly for marigold (Tagetes erecta).</title>
        <authorList>
            <person name="Jiang F."/>
            <person name="Yuan L."/>
            <person name="Wang S."/>
            <person name="Wang H."/>
            <person name="Xu D."/>
            <person name="Wang A."/>
            <person name="Fan W."/>
        </authorList>
    </citation>
    <scope>NUCLEOTIDE SEQUENCE</scope>
    <source>
        <strain evidence="2">WSJ</strain>
        <tissue evidence="2">Leaf</tissue>
    </source>
</reference>
<dbReference type="InterPro" id="IPR010733">
    <property type="entry name" value="DUF1308"/>
</dbReference>
<gene>
    <name evidence="2" type="ORF">QVD17_22903</name>
</gene>
<accession>A0AAD8NU80</accession>
<name>A0AAD8NU80_TARER</name>
<dbReference type="PANTHER" id="PTHR13379">
    <property type="entry name" value="UNCHARACTERIZED DUF1308"/>
    <property type="match status" value="1"/>
</dbReference>
<evidence type="ECO:0000313" key="3">
    <source>
        <dbReference type="Proteomes" id="UP001229421"/>
    </source>
</evidence>
<protein>
    <recommendedName>
        <fullName evidence="1">DUF1308 domain-containing protein</fullName>
    </recommendedName>
</protein>
<dbReference type="Pfam" id="PF07000">
    <property type="entry name" value="DUF1308"/>
    <property type="match status" value="1"/>
</dbReference>
<proteinExistence type="predicted"/>
<dbReference type="EMBL" id="JAUHHV010000006">
    <property type="protein sequence ID" value="KAK1420931.1"/>
    <property type="molecule type" value="Genomic_DNA"/>
</dbReference>
<evidence type="ECO:0000259" key="1">
    <source>
        <dbReference type="Pfam" id="PF07000"/>
    </source>
</evidence>
<keyword evidence="3" id="KW-1185">Reference proteome</keyword>
<dbReference type="AlphaFoldDB" id="A0AAD8NU80"/>
<feature type="domain" description="DUF1308" evidence="1">
    <location>
        <begin position="282"/>
        <end position="447"/>
    </location>
</feature>
<organism evidence="2 3">
    <name type="scientific">Tagetes erecta</name>
    <name type="common">African marigold</name>
    <dbReference type="NCBI Taxonomy" id="13708"/>
    <lineage>
        <taxon>Eukaryota</taxon>
        <taxon>Viridiplantae</taxon>
        <taxon>Streptophyta</taxon>
        <taxon>Embryophyta</taxon>
        <taxon>Tracheophyta</taxon>
        <taxon>Spermatophyta</taxon>
        <taxon>Magnoliopsida</taxon>
        <taxon>eudicotyledons</taxon>
        <taxon>Gunneridae</taxon>
        <taxon>Pentapetalae</taxon>
        <taxon>asterids</taxon>
        <taxon>campanulids</taxon>
        <taxon>Asterales</taxon>
        <taxon>Asteraceae</taxon>
        <taxon>Asteroideae</taxon>
        <taxon>Heliantheae alliance</taxon>
        <taxon>Tageteae</taxon>
        <taxon>Tagetes</taxon>
    </lineage>
</organism>
<sequence>MYVDQGCDSLITLGTMIKETRKRCEGVLDTIETLACLSLSCKHTLNRLVQSELAFLSRLSSTDFTTDSEPSICVNIGHLEAVVHILQQPNISGVSRVCKTIGLDNTTSKGVHVDIVCTFEGNPVWFIVSDRNPKYISWYGQQESSRDKGLRARAQLLLEVAHQSVALKPFSIVFFFSNGLDRFTIEKFHTEFGAIDLTSKFCNFDFNFSKELGGEWIDILPRSYQHASVLEIKVTCPQDVSKNLTMANPSIKPSNTRLSGSFGDLISQMVLPDNGKLGGDIINFDTTALIAIVSGISNGNTQKLLATPDSELKARFKGNTEFVIGQAMSEIESPIHMDINKVICGKICIICESVCSEFKELVLMCGGVNEKLRAEQLLKALVVTPDCPSVRMLSLPTTRKLGLKNKIVFGTGDHWHAPTLTANMGFVRAVLQTGMSLFTFEHRPRALIGD</sequence>
<evidence type="ECO:0000313" key="2">
    <source>
        <dbReference type="EMBL" id="KAK1420931.1"/>
    </source>
</evidence>
<dbReference type="Proteomes" id="UP001229421">
    <property type="component" value="Unassembled WGS sequence"/>
</dbReference>
<comment type="caution">
    <text evidence="2">The sequence shown here is derived from an EMBL/GenBank/DDBJ whole genome shotgun (WGS) entry which is preliminary data.</text>
</comment>
<dbReference type="PANTHER" id="PTHR13379:SF0">
    <property type="entry name" value="UPF0415 PROTEIN C7ORF25"/>
    <property type="match status" value="1"/>
</dbReference>